<feature type="chain" id="PRO_5035810090" description="Secreted protein" evidence="1">
    <location>
        <begin position="20"/>
        <end position="62"/>
    </location>
</feature>
<evidence type="ECO:0000256" key="1">
    <source>
        <dbReference type="SAM" id="SignalP"/>
    </source>
</evidence>
<reference evidence="2" key="1">
    <citation type="submission" date="2020-05" db="EMBL/GenBank/DDBJ databases">
        <title>WGS assembly of Panicum virgatum.</title>
        <authorList>
            <person name="Lovell J.T."/>
            <person name="Jenkins J."/>
            <person name="Shu S."/>
            <person name="Juenger T.E."/>
            <person name="Schmutz J."/>
        </authorList>
    </citation>
    <scope>NUCLEOTIDE SEQUENCE</scope>
    <source>
        <strain evidence="2">AP13</strain>
    </source>
</reference>
<evidence type="ECO:0008006" key="4">
    <source>
        <dbReference type="Google" id="ProtNLM"/>
    </source>
</evidence>
<feature type="signal peptide" evidence="1">
    <location>
        <begin position="1"/>
        <end position="19"/>
    </location>
</feature>
<evidence type="ECO:0000313" key="2">
    <source>
        <dbReference type="EMBL" id="KAG2562528.1"/>
    </source>
</evidence>
<keyword evidence="3" id="KW-1185">Reference proteome</keyword>
<organism evidence="2 3">
    <name type="scientific">Panicum virgatum</name>
    <name type="common">Blackwell switchgrass</name>
    <dbReference type="NCBI Taxonomy" id="38727"/>
    <lineage>
        <taxon>Eukaryota</taxon>
        <taxon>Viridiplantae</taxon>
        <taxon>Streptophyta</taxon>
        <taxon>Embryophyta</taxon>
        <taxon>Tracheophyta</taxon>
        <taxon>Spermatophyta</taxon>
        <taxon>Magnoliopsida</taxon>
        <taxon>Liliopsida</taxon>
        <taxon>Poales</taxon>
        <taxon>Poaceae</taxon>
        <taxon>PACMAD clade</taxon>
        <taxon>Panicoideae</taxon>
        <taxon>Panicodae</taxon>
        <taxon>Paniceae</taxon>
        <taxon>Panicinae</taxon>
        <taxon>Panicum</taxon>
        <taxon>Panicum sect. Hiantes</taxon>
    </lineage>
</organism>
<protein>
    <recommendedName>
        <fullName evidence="4">Secreted protein</fullName>
    </recommendedName>
</protein>
<dbReference type="AlphaFoldDB" id="A0A8T0PNM2"/>
<comment type="caution">
    <text evidence="2">The sequence shown here is derived from an EMBL/GenBank/DDBJ whole genome shotgun (WGS) entry which is preliminary data.</text>
</comment>
<accession>A0A8T0PNM2</accession>
<sequence>MFLFLSSAPLIMYVHQVTSNQHNYCSNYGAKIIVCIHHLSWRGARGRRYGTCLQNATWASRK</sequence>
<evidence type="ECO:0000313" key="3">
    <source>
        <dbReference type="Proteomes" id="UP000823388"/>
    </source>
</evidence>
<name>A0A8T0PNM2_PANVG</name>
<dbReference type="EMBL" id="CM029051">
    <property type="protein sequence ID" value="KAG2562528.1"/>
    <property type="molecule type" value="Genomic_DNA"/>
</dbReference>
<keyword evidence="1" id="KW-0732">Signal</keyword>
<gene>
    <name evidence="2" type="ORF">PVAP13_8KG282902</name>
</gene>
<dbReference type="Proteomes" id="UP000823388">
    <property type="component" value="Chromosome 8K"/>
</dbReference>
<proteinExistence type="predicted"/>